<gene>
    <name evidence="1" type="ORF">BZM27_54045</name>
</gene>
<comment type="caution">
    <text evidence="1">The sequence shown here is derived from an EMBL/GenBank/DDBJ whole genome shotgun (WGS) entry which is preliminary data.</text>
</comment>
<accession>A0A4V2NFW6</accession>
<proteinExistence type="predicted"/>
<reference evidence="1 2" key="1">
    <citation type="submission" date="2017-02" db="EMBL/GenBank/DDBJ databases">
        <title>Paraburkholderia sophoroidis sp. nov. and Paraburkholderia steynii sp. nov. rhizobial symbionts of the fynbos legume Hypocalyptus sophoroides.</title>
        <authorList>
            <person name="Steenkamp E.T."/>
            <person name="Beukes C.W."/>
            <person name="Van Zyl E."/>
            <person name="Avontuur J."/>
            <person name="Chan W.Y."/>
            <person name="Hassen A."/>
            <person name="Palmer M."/>
            <person name="Mthombeni L."/>
            <person name="Phalane F."/>
            <person name="Sereme K."/>
            <person name="Venter S.N."/>
        </authorList>
    </citation>
    <scope>NUCLEOTIDE SEQUENCE [LARGE SCALE GENOMIC DNA]</scope>
    <source>
        <strain evidence="1 2">HC1.1ba</strain>
    </source>
</reference>
<evidence type="ECO:0000313" key="2">
    <source>
        <dbReference type="Proteomes" id="UP000294200"/>
    </source>
</evidence>
<feature type="non-terminal residue" evidence="1">
    <location>
        <position position="1"/>
    </location>
</feature>
<feature type="non-terminal residue" evidence="1">
    <location>
        <position position="235"/>
    </location>
</feature>
<name>A0A4V2NFW6_9BURK</name>
<dbReference type="AlphaFoldDB" id="A0A4V2NFW6"/>
<dbReference type="EMBL" id="MWML01000871">
    <property type="protein sequence ID" value="TCG02678.1"/>
    <property type="molecule type" value="Genomic_DNA"/>
</dbReference>
<evidence type="ECO:0000313" key="1">
    <source>
        <dbReference type="EMBL" id="TCG02678.1"/>
    </source>
</evidence>
<evidence type="ECO:0008006" key="3">
    <source>
        <dbReference type="Google" id="ProtNLM"/>
    </source>
</evidence>
<keyword evidence="2" id="KW-1185">Reference proteome</keyword>
<dbReference type="Proteomes" id="UP000294200">
    <property type="component" value="Unassembled WGS sequence"/>
</dbReference>
<sequence>LSPGDSPGTLSMGSLVLQAGSVSRFEFNTPGVVGGLGPTGDDREQVAGNLTLNGTLAVVGTPAAGYYRLFNYGGTLSGSYGQVNAGTFTPTVLTNIPSQVNLSLLGPGQQIQFWDGADAAGNGVVDGASGTWDAANTNWTGIPGQAGINDQWRSSVGVFAGSIGGTVTVQGTQTFDTLQFSTNGYSLVGGNLLAGPAVGTLNVDSGITVTIDTSIIGIGKSLAKVGNGALVLTGA</sequence>
<organism evidence="1 2">
    <name type="scientific">Paraburkholderia steynii</name>
    <dbReference type="NCBI Taxonomy" id="1245441"/>
    <lineage>
        <taxon>Bacteria</taxon>
        <taxon>Pseudomonadati</taxon>
        <taxon>Pseudomonadota</taxon>
        <taxon>Betaproteobacteria</taxon>
        <taxon>Burkholderiales</taxon>
        <taxon>Burkholderiaceae</taxon>
        <taxon>Paraburkholderia</taxon>
    </lineage>
</organism>
<protein>
    <recommendedName>
        <fullName evidence="3">Autotransporter outer membrane beta-barrel domain-containing protein</fullName>
    </recommendedName>
</protein>